<reference evidence="2" key="1">
    <citation type="journal article" date="2020" name="Nature">
        <title>Giant virus diversity and host interactions through global metagenomics.</title>
        <authorList>
            <person name="Schulz F."/>
            <person name="Roux S."/>
            <person name="Paez-Espino D."/>
            <person name="Jungbluth S."/>
            <person name="Walsh D.A."/>
            <person name="Denef V.J."/>
            <person name="McMahon K.D."/>
            <person name="Konstantinidis K.T."/>
            <person name="Eloe-Fadrosh E.A."/>
            <person name="Kyrpides N.C."/>
            <person name="Woyke T."/>
        </authorList>
    </citation>
    <scope>NUCLEOTIDE SEQUENCE</scope>
    <source>
        <strain evidence="2">GVMAG-M-3300009180-45</strain>
    </source>
</reference>
<feature type="region of interest" description="Disordered" evidence="1">
    <location>
        <begin position="42"/>
        <end position="70"/>
    </location>
</feature>
<dbReference type="EMBL" id="MN739022">
    <property type="protein sequence ID" value="QHT35517.1"/>
    <property type="molecule type" value="Genomic_DNA"/>
</dbReference>
<dbReference type="AlphaFoldDB" id="A0A6C0F1U3"/>
<proteinExistence type="predicted"/>
<feature type="compositionally biased region" description="Basic and acidic residues" evidence="1">
    <location>
        <begin position="57"/>
        <end position="70"/>
    </location>
</feature>
<organism evidence="2">
    <name type="scientific">viral metagenome</name>
    <dbReference type="NCBI Taxonomy" id="1070528"/>
    <lineage>
        <taxon>unclassified sequences</taxon>
        <taxon>metagenomes</taxon>
        <taxon>organismal metagenomes</taxon>
    </lineage>
</organism>
<evidence type="ECO:0000313" key="2">
    <source>
        <dbReference type="EMBL" id="QHT35517.1"/>
    </source>
</evidence>
<protein>
    <submittedName>
        <fullName evidence="2">Uncharacterized protein</fullName>
    </submittedName>
</protein>
<name>A0A6C0F1U3_9ZZZZ</name>
<evidence type="ECO:0000256" key="1">
    <source>
        <dbReference type="SAM" id="MobiDB-lite"/>
    </source>
</evidence>
<accession>A0A6C0F1U3</accession>
<sequence length="87" mass="9626">MSLRAKVDDFCKSATGFGKKIETLEAEIKSLKEKLNAAKTVKAKPVAAAPKTTRRAKMTDEEKAQRKRERAVVKALEKRKTLGLPSV</sequence>
<feature type="compositionally biased region" description="Low complexity" evidence="1">
    <location>
        <begin position="42"/>
        <end position="51"/>
    </location>
</feature>